<dbReference type="GO" id="GO:0016462">
    <property type="term" value="F:pyrophosphatase activity"/>
    <property type="evidence" value="ECO:0007669"/>
    <property type="project" value="TreeGrafter"/>
</dbReference>
<evidence type="ECO:0000313" key="2">
    <source>
        <dbReference type="EMBL" id="PTL36400.1"/>
    </source>
</evidence>
<dbReference type="PANTHER" id="PTHR30005">
    <property type="entry name" value="EXOPOLYPHOSPHATASE"/>
    <property type="match status" value="1"/>
</dbReference>
<dbReference type="AlphaFoldDB" id="A0A2T4TZ63"/>
<dbReference type="InterPro" id="IPR050273">
    <property type="entry name" value="GppA/Ppx_hydrolase"/>
</dbReference>
<dbReference type="Gene3D" id="3.30.420.150">
    <property type="entry name" value="Exopolyphosphatase. Domain 2"/>
    <property type="match status" value="1"/>
</dbReference>
<evidence type="ECO:0000313" key="3">
    <source>
        <dbReference type="Proteomes" id="UP000241436"/>
    </source>
</evidence>
<comment type="caution">
    <text evidence="2">The sequence shown here is derived from an EMBL/GenBank/DDBJ whole genome shotgun (WGS) entry which is preliminary data.</text>
</comment>
<dbReference type="SUPFAM" id="SSF53067">
    <property type="entry name" value="Actin-like ATPase domain"/>
    <property type="match status" value="2"/>
</dbReference>
<evidence type="ECO:0000259" key="1">
    <source>
        <dbReference type="Pfam" id="PF02541"/>
    </source>
</evidence>
<dbReference type="Proteomes" id="UP000241436">
    <property type="component" value="Unassembled WGS sequence"/>
</dbReference>
<dbReference type="Gene3D" id="3.30.420.40">
    <property type="match status" value="1"/>
</dbReference>
<feature type="domain" description="Ppx/GppA phosphatase N-terminal" evidence="1">
    <location>
        <begin position="45"/>
        <end position="331"/>
    </location>
</feature>
<dbReference type="CDD" id="cd24054">
    <property type="entry name" value="ASKHA_NBD_AaPPX-GppA_MtPPX2-like"/>
    <property type="match status" value="1"/>
</dbReference>
<reference evidence="3" key="2">
    <citation type="journal article" date="2018" name="Environ. Microbiol.">
        <title>Bloom of a denitrifying methanotroph, 'Candidatus Methylomirabilis limnetica', in a deep stratified lake.</title>
        <authorList>
            <person name="Graf J.S."/>
            <person name="Mayr M.J."/>
            <person name="Marchant H.K."/>
            <person name="Tienken D."/>
            <person name="Hach P.F."/>
            <person name="Brand A."/>
            <person name="Schubert C.J."/>
            <person name="Kuypers M.M."/>
            <person name="Milucka J."/>
        </authorList>
    </citation>
    <scope>NUCLEOTIDE SEQUENCE [LARGE SCALE GENOMIC DNA]</scope>
    <source>
        <strain evidence="3">Zug</strain>
    </source>
</reference>
<accession>A0A2T4TZ63</accession>
<dbReference type="InterPro" id="IPR043129">
    <property type="entry name" value="ATPase_NBD"/>
</dbReference>
<organism evidence="2 3">
    <name type="scientific">Candidatus Methylomirabilis limnetica</name>
    <dbReference type="NCBI Taxonomy" id="2033718"/>
    <lineage>
        <taxon>Bacteria</taxon>
        <taxon>Candidatus Methylomirabilota</taxon>
        <taxon>Candidatus Methylomirabilia</taxon>
        <taxon>Candidatus Methylomirabilales</taxon>
        <taxon>Candidatus Methylomirabilaceae</taxon>
        <taxon>Candidatus Methylomirabilis</taxon>
    </lineage>
</organism>
<dbReference type="EMBL" id="NVQC01000016">
    <property type="protein sequence ID" value="PTL36400.1"/>
    <property type="molecule type" value="Genomic_DNA"/>
</dbReference>
<proteinExistence type="predicted"/>
<gene>
    <name evidence="2" type="ORF">CLG94_05060</name>
</gene>
<keyword evidence="3" id="KW-1185">Reference proteome</keyword>
<dbReference type="InterPro" id="IPR003695">
    <property type="entry name" value="Ppx_GppA_N"/>
</dbReference>
<dbReference type="Pfam" id="PF02541">
    <property type="entry name" value="Ppx-GppA"/>
    <property type="match status" value="1"/>
</dbReference>
<name>A0A2T4TZ63_9BACT</name>
<sequence length="337" mass="36052">MTGQNRRRYPATCCGVVHSTGGSLAVYAAIDVGTNTLRLLVADAVSPDHFTVLHEEQTIPRLGEGLIPSRLLQDAPIRRSLTILKRFAEVARRLKATHVAAVATSAVREAGNREEFVAAVLLESGLSIQVIDGSEEARLTLLGVRHGLRLGSSRVLVMDIGGGSTEFILAKGETIEAIVSTGLGVVKLTEAHLTSDPPTPGELQAMERVVADRVGRLRDELPDLQGTALIGAAGTPTTLAAIDLGLTVYTPDRVDGHRLSMTRTRQLLHELATKPLAERSKIPLLEPGRADLIVAGATLAVTVMCMLGYDEFMVSDSGLREGILLDLLRHHKKSPPL</sequence>
<dbReference type="PANTHER" id="PTHR30005:SF0">
    <property type="entry name" value="RETROGRADE REGULATION PROTEIN 2"/>
    <property type="match status" value="1"/>
</dbReference>
<protein>
    <submittedName>
        <fullName evidence="2">Exopolyphosphatase</fullName>
    </submittedName>
</protein>
<reference evidence="2 3" key="1">
    <citation type="submission" date="2017-09" db="EMBL/GenBank/DDBJ databases">
        <title>Bloom of a denitrifying methanotroph, Candidatus Methylomirabilis limnetica, in a deep stratified lake.</title>
        <authorList>
            <person name="Graf J.S."/>
            <person name="Marchant H.K."/>
            <person name="Tienken D."/>
            <person name="Hach P.F."/>
            <person name="Brand A."/>
            <person name="Schubert C.J."/>
            <person name="Kuypers M.M."/>
            <person name="Milucka J."/>
        </authorList>
    </citation>
    <scope>NUCLEOTIDE SEQUENCE [LARGE SCALE GENOMIC DNA]</scope>
    <source>
        <strain evidence="2 3">Zug</strain>
    </source>
</reference>